<evidence type="ECO:0000313" key="2">
    <source>
        <dbReference type="EMBL" id="CAD5112011.1"/>
    </source>
</evidence>
<evidence type="ECO:0000256" key="1">
    <source>
        <dbReference type="SAM" id="MobiDB-lite"/>
    </source>
</evidence>
<keyword evidence="3" id="KW-1185">Reference proteome</keyword>
<feature type="region of interest" description="Disordered" evidence="1">
    <location>
        <begin position="116"/>
        <end position="151"/>
    </location>
</feature>
<proteinExistence type="predicted"/>
<organism evidence="2 3">
    <name type="scientific">Dimorphilus gyrociliatus</name>
    <dbReference type="NCBI Taxonomy" id="2664684"/>
    <lineage>
        <taxon>Eukaryota</taxon>
        <taxon>Metazoa</taxon>
        <taxon>Spiralia</taxon>
        <taxon>Lophotrochozoa</taxon>
        <taxon>Annelida</taxon>
        <taxon>Polychaeta</taxon>
        <taxon>Polychaeta incertae sedis</taxon>
        <taxon>Dinophilidae</taxon>
        <taxon>Dimorphilus</taxon>
    </lineage>
</organism>
<dbReference type="AlphaFoldDB" id="A0A7I8V8U9"/>
<gene>
    <name evidence="2" type="ORF">DGYR_LOCUS1220</name>
</gene>
<sequence length="222" mass="25146">MQKLDKIETVNNRRRSSEHPIIRIHHLDSIPMGLKRSMTAIHPQKNSGKYSLSTSQFDKNFRRSSSSLQTPDIVSSLKHVSIDDRTSSMPNLFEDPQSPRIRGSIEFETVLREFLPPKEEKSASTESSPRVKKKVLKKSSPPSLLYSRNLMQGNLSPRVTRKYPGSLLQLPASDLKARRNSWGLGDKVTRPKTTKTMLSPLAAEPLRRISSPATFSSNHRHH</sequence>
<accession>A0A7I8V8U9</accession>
<evidence type="ECO:0000313" key="3">
    <source>
        <dbReference type="Proteomes" id="UP000549394"/>
    </source>
</evidence>
<comment type="caution">
    <text evidence="2">The sequence shown here is derived from an EMBL/GenBank/DDBJ whole genome shotgun (WGS) entry which is preliminary data.</text>
</comment>
<reference evidence="2 3" key="1">
    <citation type="submission" date="2020-08" db="EMBL/GenBank/DDBJ databases">
        <authorList>
            <person name="Hejnol A."/>
        </authorList>
    </citation>
    <scope>NUCLEOTIDE SEQUENCE [LARGE SCALE GENOMIC DNA]</scope>
</reference>
<name>A0A7I8V8U9_9ANNE</name>
<dbReference type="EMBL" id="CAJFCJ010000002">
    <property type="protein sequence ID" value="CAD5112011.1"/>
    <property type="molecule type" value="Genomic_DNA"/>
</dbReference>
<protein>
    <submittedName>
        <fullName evidence="2">Uncharacterized protein</fullName>
    </submittedName>
</protein>
<dbReference type="Proteomes" id="UP000549394">
    <property type="component" value="Unassembled WGS sequence"/>
</dbReference>